<sequence>MANHHYNTTLSWTGNKGTGTSEYKAYERSHLLAVAGKPEIPASSDPKFRGDKTRYNPEELLVASLSSCHMLWYLHLCAVNGVVVMEYTDNAAGTMAENENGSGQFIEVTLRPIVTVKERSMIDKANALHEEAHSLCFIARSVNFPVHHISQALVVENTVA</sequence>
<dbReference type="InterPro" id="IPR015946">
    <property type="entry name" value="KH_dom-like_a/b"/>
</dbReference>
<dbReference type="EMBL" id="FQWQ01000005">
    <property type="protein sequence ID" value="SHH88194.1"/>
    <property type="molecule type" value="Genomic_DNA"/>
</dbReference>
<dbReference type="PANTHER" id="PTHR42830:SF2">
    <property type="entry name" value="OSMC_OHR FAMILY PROTEIN"/>
    <property type="match status" value="1"/>
</dbReference>
<gene>
    <name evidence="1" type="ORF">SAMN04488109_5795</name>
</gene>
<dbReference type="PANTHER" id="PTHR42830">
    <property type="entry name" value="OSMOTICALLY INDUCIBLE FAMILY PROTEIN"/>
    <property type="match status" value="1"/>
</dbReference>
<reference evidence="1 2" key="1">
    <citation type="submission" date="2016-11" db="EMBL/GenBank/DDBJ databases">
        <authorList>
            <person name="Jaros S."/>
            <person name="Januszkiewicz K."/>
            <person name="Wedrychowicz H."/>
        </authorList>
    </citation>
    <scope>NUCLEOTIDE SEQUENCE [LARGE SCALE GENOMIC DNA]</scope>
    <source>
        <strain evidence="1 2">DSM 24574</strain>
    </source>
</reference>
<evidence type="ECO:0000313" key="2">
    <source>
        <dbReference type="Proteomes" id="UP000184212"/>
    </source>
</evidence>
<dbReference type="Proteomes" id="UP000184212">
    <property type="component" value="Unassembled WGS sequence"/>
</dbReference>
<protein>
    <submittedName>
        <fullName evidence="1">Organic hydroperoxide reductase OsmC/OhrA</fullName>
    </submittedName>
</protein>
<dbReference type="Pfam" id="PF02566">
    <property type="entry name" value="OsmC"/>
    <property type="match status" value="1"/>
</dbReference>
<keyword evidence="2" id="KW-1185">Reference proteome</keyword>
<evidence type="ECO:0000313" key="1">
    <source>
        <dbReference type="EMBL" id="SHH88194.1"/>
    </source>
</evidence>
<dbReference type="AlphaFoldDB" id="A0A1M5WLZ3"/>
<proteinExistence type="predicted"/>
<dbReference type="InterPro" id="IPR036102">
    <property type="entry name" value="OsmC/Ohrsf"/>
</dbReference>
<name>A0A1M5WLZ3_9BACT</name>
<dbReference type="OrthoDB" id="9795405at2"/>
<dbReference type="Gene3D" id="3.30.300.20">
    <property type="match status" value="1"/>
</dbReference>
<dbReference type="SUPFAM" id="SSF82784">
    <property type="entry name" value="OsmC-like"/>
    <property type="match status" value="1"/>
</dbReference>
<dbReference type="RefSeq" id="WP_073141673.1">
    <property type="nucleotide sequence ID" value="NZ_FQWQ01000005.1"/>
</dbReference>
<accession>A0A1M5WLZ3</accession>
<dbReference type="InterPro" id="IPR052707">
    <property type="entry name" value="OsmC_Ohr_Peroxiredoxin"/>
</dbReference>
<organism evidence="1 2">
    <name type="scientific">Chryseolinea serpens</name>
    <dbReference type="NCBI Taxonomy" id="947013"/>
    <lineage>
        <taxon>Bacteria</taxon>
        <taxon>Pseudomonadati</taxon>
        <taxon>Bacteroidota</taxon>
        <taxon>Cytophagia</taxon>
        <taxon>Cytophagales</taxon>
        <taxon>Fulvivirgaceae</taxon>
        <taxon>Chryseolinea</taxon>
    </lineage>
</organism>
<dbReference type="STRING" id="947013.SAMN04488109_5795"/>
<dbReference type="InterPro" id="IPR003718">
    <property type="entry name" value="OsmC/Ohr_fam"/>
</dbReference>